<evidence type="ECO:0000313" key="5">
    <source>
        <dbReference type="Proteomes" id="UP001595885"/>
    </source>
</evidence>
<dbReference type="InterPro" id="IPR026444">
    <property type="entry name" value="Secre_tail"/>
</dbReference>
<proteinExistence type="predicted"/>
<keyword evidence="5" id="KW-1185">Reference proteome</keyword>
<dbReference type="Gene3D" id="2.130.10.10">
    <property type="entry name" value="YVTN repeat-like/Quinoprotein amine dehydrogenase"/>
    <property type="match status" value="1"/>
</dbReference>
<dbReference type="RefSeq" id="WP_379740939.1">
    <property type="nucleotide sequence ID" value="NZ_JBHSGW010000025.1"/>
</dbReference>
<evidence type="ECO:0000256" key="1">
    <source>
        <dbReference type="ARBA" id="ARBA00022729"/>
    </source>
</evidence>
<comment type="caution">
    <text evidence="4">The sequence shown here is derived from an EMBL/GenBank/DDBJ whole genome shotgun (WGS) entry which is preliminary data.</text>
</comment>
<gene>
    <name evidence="4" type="ORF">ACFO3U_09110</name>
</gene>
<dbReference type="NCBIfam" id="TIGR04183">
    <property type="entry name" value="Por_Secre_tail"/>
    <property type="match status" value="1"/>
</dbReference>
<dbReference type="Proteomes" id="UP001595885">
    <property type="component" value="Unassembled WGS sequence"/>
</dbReference>
<name>A0ABV9P614_9FLAO</name>
<dbReference type="InterPro" id="IPR015943">
    <property type="entry name" value="WD40/YVTN_repeat-like_dom_sf"/>
</dbReference>
<feature type="chain" id="PRO_5045888702" evidence="2">
    <location>
        <begin position="20"/>
        <end position="347"/>
    </location>
</feature>
<evidence type="ECO:0000256" key="2">
    <source>
        <dbReference type="SAM" id="SignalP"/>
    </source>
</evidence>
<sequence length="347" mass="38608">MNNKLFLLVFLFLTKFSFCQVVDVITNFNSAGITNLVHKDNYIYFTAYSHKKVYKFDYTSSTPTVEIVYQFNENPNFIYTKNNILFVGVESPYKTYKIDLNSPNVQPIVLATIAGPMAQINNDLYIGQYVAEKISKIDLSTNVQTDILTGYKPNFFAIHNNELYFTSNTANALYKYNCGFNNVTSILSGLNYASGIVLNNDNLFICESSGNTISYYSNPGFQLESNIQLPPSSWPNGITIVNDYLYFIQTVSGKISKVALNSLNSVTLADDSFTKPNAELVSVYPNPSNGIFTIKSELEVSNAKIYDLNGNQVLNAPITNKTIDAGNLSSGTYLLNVNGKTTKIVKI</sequence>
<dbReference type="SUPFAM" id="SSF101898">
    <property type="entry name" value="NHL repeat"/>
    <property type="match status" value="1"/>
</dbReference>
<evidence type="ECO:0000259" key="3">
    <source>
        <dbReference type="Pfam" id="PF18962"/>
    </source>
</evidence>
<dbReference type="EMBL" id="JBHSGW010000025">
    <property type="protein sequence ID" value="MFC4740150.1"/>
    <property type="molecule type" value="Genomic_DNA"/>
</dbReference>
<feature type="domain" description="Secretion system C-terminal sorting" evidence="3">
    <location>
        <begin position="283"/>
        <end position="345"/>
    </location>
</feature>
<evidence type="ECO:0000313" key="4">
    <source>
        <dbReference type="EMBL" id="MFC4740150.1"/>
    </source>
</evidence>
<dbReference type="Pfam" id="PF18962">
    <property type="entry name" value="Por_Secre_tail"/>
    <property type="match status" value="1"/>
</dbReference>
<feature type="signal peptide" evidence="2">
    <location>
        <begin position="1"/>
        <end position="19"/>
    </location>
</feature>
<organism evidence="4 5">
    <name type="scientific">Flavobacterium ponti</name>
    <dbReference type="NCBI Taxonomy" id="665133"/>
    <lineage>
        <taxon>Bacteria</taxon>
        <taxon>Pseudomonadati</taxon>
        <taxon>Bacteroidota</taxon>
        <taxon>Flavobacteriia</taxon>
        <taxon>Flavobacteriales</taxon>
        <taxon>Flavobacteriaceae</taxon>
        <taxon>Flavobacterium</taxon>
    </lineage>
</organism>
<keyword evidence="1 2" id="KW-0732">Signal</keyword>
<reference evidence="5" key="1">
    <citation type="journal article" date="2019" name="Int. J. Syst. Evol. Microbiol.">
        <title>The Global Catalogue of Microorganisms (GCM) 10K type strain sequencing project: providing services to taxonomists for standard genome sequencing and annotation.</title>
        <authorList>
            <consortium name="The Broad Institute Genomics Platform"/>
            <consortium name="The Broad Institute Genome Sequencing Center for Infectious Disease"/>
            <person name="Wu L."/>
            <person name="Ma J."/>
        </authorList>
    </citation>
    <scope>NUCLEOTIDE SEQUENCE [LARGE SCALE GENOMIC DNA]</scope>
    <source>
        <strain evidence="5">CCUG 50349</strain>
    </source>
</reference>
<accession>A0ABV9P614</accession>
<protein>
    <submittedName>
        <fullName evidence="4">T9SS type A sorting domain-containing protein</fullName>
    </submittedName>
</protein>